<feature type="transmembrane region" description="Helical" evidence="2">
    <location>
        <begin position="166"/>
        <end position="192"/>
    </location>
</feature>
<dbReference type="AlphaFoldDB" id="A0AAV4EAY3"/>
<reference evidence="3 4" key="1">
    <citation type="journal article" date="2021" name="Elife">
        <title>Chloroplast acquisition without the gene transfer in kleptoplastic sea slugs, Plakobranchus ocellatus.</title>
        <authorList>
            <person name="Maeda T."/>
            <person name="Takahashi S."/>
            <person name="Yoshida T."/>
            <person name="Shimamura S."/>
            <person name="Takaki Y."/>
            <person name="Nagai Y."/>
            <person name="Toyoda A."/>
            <person name="Suzuki Y."/>
            <person name="Arimoto A."/>
            <person name="Ishii H."/>
            <person name="Satoh N."/>
            <person name="Nishiyama T."/>
            <person name="Hasebe M."/>
            <person name="Maruyama T."/>
            <person name="Minagawa J."/>
            <person name="Obokata J."/>
            <person name="Shigenobu S."/>
        </authorList>
    </citation>
    <scope>NUCLEOTIDE SEQUENCE [LARGE SCALE GENOMIC DNA]</scope>
</reference>
<keyword evidence="2" id="KW-0472">Membrane</keyword>
<feature type="transmembrane region" description="Helical" evidence="2">
    <location>
        <begin position="78"/>
        <end position="107"/>
    </location>
</feature>
<dbReference type="EMBL" id="BMAT01007125">
    <property type="protein sequence ID" value="GFR58122.1"/>
    <property type="molecule type" value="Genomic_DNA"/>
</dbReference>
<feature type="compositionally biased region" description="Basic and acidic residues" evidence="1">
    <location>
        <begin position="7"/>
        <end position="23"/>
    </location>
</feature>
<keyword evidence="4" id="KW-1185">Reference proteome</keyword>
<name>A0AAV4EAY3_9GAST</name>
<dbReference type="Proteomes" id="UP000762676">
    <property type="component" value="Unassembled WGS sequence"/>
</dbReference>
<evidence type="ECO:0000256" key="2">
    <source>
        <dbReference type="SAM" id="Phobius"/>
    </source>
</evidence>
<keyword evidence="2" id="KW-1133">Transmembrane helix</keyword>
<sequence>MRASFPHKHDTNSDVNKTEAHHAVPGEGQPHLIVRHDQSGSLYYSQVPSAPTPGNPFEESELDLQLDMPSETHTPSCFLRWFLTLLHAVTCLVSGFCAFFSLFSTYFSEHCLPYLVNKDGSYVESHFGFISLCEGVLFGLGSVFVVSLVMCGLVQISLNKTPLVMFSLFLTTCMTGCSVVAGSMFTVYYTLWCDSISQDLTPIHGSCEQVAAIFDKTHRKSNMGGFQAQMEIQQVEIVNFVSLPCF</sequence>
<organism evidence="3 4">
    <name type="scientific">Elysia marginata</name>
    <dbReference type="NCBI Taxonomy" id="1093978"/>
    <lineage>
        <taxon>Eukaryota</taxon>
        <taxon>Metazoa</taxon>
        <taxon>Spiralia</taxon>
        <taxon>Lophotrochozoa</taxon>
        <taxon>Mollusca</taxon>
        <taxon>Gastropoda</taxon>
        <taxon>Heterobranchia</taxon>
        <taxon>Euthyneura</taxon>
        <taxon>Panpulmonata</taxon>
        <taxon>Sacoglossa</taxon>
        <taxon>Placobranchoidea</taxon>
        <taxon>Plakobranchidae</taxon>
        <taxon>Elysia</taxon>
    </lineage>
</organism>
<evidence type="ECO:0000313" key="4">
    <source>
        <dbReference type="Proteomes" id="UP000762676"/>
    </source>
</evidence>
<feature type="transmembrane region" description="Helical" evidence="2">
    <location>
        <begin position="127"/>
        <end position="154"/>
    </location>
</feature>
<feature type="region of interest" description="Disordered" evidence="1">
    <location>
        <begin position="1"/>
        <end position="23"/>
    </location>
</feature>
<evidence type="ECO:0000256" key="1">
    <source>
        <dbReference type="SAM" id="MobiDB-lite"/>
    </source>
</evidence>
<proteinExistence type="predicted"/>
<evidence type="ECO:0000313" key="3">
    <source>
        <dbReference type="EMBL" id="GFR58122.1"/>
    </source>
</evidence>
<accession>A0AAV4EAY3</accession>
<comment type="caution">
    <text evidence="3">The sequence shown here is derived from an EMBL/GenBank/DDBJ whole genome shotgun (WGS) entry which is preliminary data.</text>
</comment>
<keyword evidence="2" id="KW-0812">Transmembrane</keyword>
<gene>
    <name evidence="3" type="ORF">ElyMa_003473900</name>
</gene>
<evidence type="ECO:0008006" key="5">
    <source>
        <dbReference type="Google" id="ProtNLM"/>
    </source>
</evidence>
<protein>
    <recommendedName>
        <fullName evidence="5">Tetraspanin</fullName>
    </recommendedName>
</protein>